<protein>
    <recommendedName>
        <fullName evidence="3">Ig-like domain-containing protein</fullName>
    </recommendedName>
</protein>
<dbReference type="InterPro" id="IPR013783">
    <property type="entry name" value="Ig-like_fold"/>
</dbReference>
<accession>A0A413Q2T3</accession>
<feature type="non-terminal residue" evidence="1">
    <location>
        <position position="1"/>
    </location>
</feature>
<evidence type="ECO:0000313" key="2">
    <source>
        <dbReference type="Proteomes" id="UP000283721"/>
    </source>
</evidence>
<evidence type="ECO:0000313" key="1">
    <source>
        <dbReference type="EMBL" id="RGZ87937.1"/>
    </source>
</evidence>
<reference evidence="1 2" key="1">
    <citation type="submission" date="2018-08" db="EMBL/GenBank/DDBJ databases">
        <title>A genome reference for cultivated species of the human gut microbiota.</title>
        <authorList>
            <person name="Zou Y."/>
            <person name="Xue W."/>
            <person name="Luo G."/>
        </authorList>
    </citation>
    <scope>NUCLEOTIDE SEQUENCE [LARGE SCALE GENOMIC DNA]</scope>
    <source>
        <strain evidence="1 2">AM47-6BH</strain>
    </source>
</reference>
<name>A0A413Q2T3_9FIRM</name>
<comment type="caution">
    <text evidence="1">The sequence shown here is derived from an EMBL/GenBank/DDBJ whole genome shotgun (WGS) entry which is preliminary data.</text>
</comment>
<proteinExistence type="predicted"/>
<sequence length="208" mass="22110">GNSVTSNEAKCSTSAALKITGQPSDCIVPVGSQARFAVKAEGTGLKYQWQVKFPNESWKNSGSTTATTATYSFTTEGKHNGMLVRCIVKDASGNSVTSNEAKCSTAEALRITGQPSNCSVSVGSQARFAVKAEGTGLKYQWQVKFPNESWKNSGSTTATTATYSFTTEGKHNGMLVRCIVKDASGNSIISSEVKANIISVEDWELPIM</sequence>
<organism evidence="1 2">
    <name type="scientific">Agathobacter rectalis</name>
    <dbReference type="NCBI Taxonomy" id="39491"/>
    <lineage>
        <taxon>Bacteria</taxon>
        <taxon>Bacillati</taxon>
        <taxon>Bacillota</taxon>
        <taxon>Clostridia</taxon>
        <taxon>Lachnospirales</taxon>
        <taxon>Lachnospiraceae</taxon>
        <taxon>Agathobacter</taxon>
    </lineage>
</organism>
<dbReference type="EMBL" id="QSES01000053">
    <property type="protein sequence ID" value="RGZ87937.1"/>
    <property type="molecule type" value="Genomic_DNA"/>
</dbReference>
<dbReference type="AlphaFoldDB" id="A0A413Q2T3"/>
<evidence type="ECO:0008006" key="3">
    <source>
        <dbReference type="Google" id="ProtNLM"/>
    </source>
</evidence>
<dbReference type="Gene3D" id="2.60.40.10">
    <property type="entry name" value="Immunoglobulins"/>
    <property type="match status" value="2"/>
</dbReference>
<dbReference type="Proteomes" id="UP000283721">
    <property type="component" value="Unassembled WGS sequence"/>
</dbReference>
<gene>
    <name evidence="1" type="ORF">DW967_16605</name>
</gene>